<dbReference type="Proteomes" id="UP001259803">
    <property type="component" value="Unassembled WGS sequence"/>
</dbReference>
<proteinExistence type="inferred from homology"/>
<dbReference type="PANTHER" id="PTHR43685:SF5">
    <property type="entry name" value="GLYCOSYLTRANSFERASE EPSE-RELATED"/>
    <property type="match status" value="1"/>
</dbReference>
<dbReference type="GO" id="GO:0016757">
    <property type="term" value="F:glycosyltransferase activity"/>
    <property type="evidence" value="ECO:0007669"/>
    <property type="project" value="UniProtKB-KW"/>
</dbReference>
<accession>A0ABU2ZK74</accession>
<keyword evidence="6" id="KW-1185">Reference proteome</keyword>
<feature type="domain" description="Glycosyltransferase 2-like" evidence="4">
    <location>
        <begin position="7"/>
        <end position="150"/>
    </location>
</feature>
<evidence type="ECO:0000259" key="4">
    <source>
        <dbReference type="Pfam" id="PF00535"/>
    </source>
</evidence>
<evidence type="ECO:0000256" key="1">
    <source>
        <dbReference type="ARBA" id="ARBA00006739"/>
    </source>
</evidence>
<sequence length="324" mass="36216">MSTVEVSVVVCTRNRAESLARMLRSLAAMDVPADLAWEVVIVDNGSTDDTPAVIEGFADRLPIRRVMEAEPGLSVARNTGAANARGHYICWTDDDVEVGQEWLVAYLDAFAAFPDAAYFAGRVVPVYEGERPSWITRNMDVLATLFAERDLGGTRRALRAETNEGPFGANCAVVRKWQRDHPYNVELGVSPRFRRLGEETAVFRAIRAAGGQGCWVPAASVRHHIPQSRQTKDYVLTYQKSVGETWAALTDLGIPNFMGPELYRTGRLIRGSPAWLWRKTAQSFGAFQLARLAGNERSALKAMMKYAYYRGANDYLIRTRRNHR</sequence>
<organism evidence="5 6">
    <name type="scientific">Croceicoccus esteveae</name>
    <dbReference type="NCBI Taxonomy" id="3075597"/>
    <lineage>
        <taxon>Bacteria</taxon>
        <taxon>Pseudomonadati</taxon>
        <taxon>Pseudomonadota</taxon>
        <taxon>Alphaproteobacteria</taxon>
        <taxon>Sphingomonadales</taxon>
        <taxon>Erythrobacteraceae</taxon>
        <taxon>Croceicoccus</taxon>
    </lineage>
</organism>
<dbReference type="RefSeq" id="WP_311341572.1">
    <property type="nucleotide sequence ID" value="NZ_JAVRHS010000014.1"/>
</dbReference>
<name>A0ABU2ZK74_9SPHN</name>
<evidence type="ECO:0000256" key="3">
    <source>
        <dbReference type="ARBA" id="ARBA00022679"/>
    </source>
</evidence>
<dbReference type="EMBL" id="JAVRHS010000014">
    <property type="protein sequence ID" value="MDT0576997.1"/>
    <property type="molecule type" value="Genomic_DNA"/>
</dbReference>
<dbReference type="EC" id="2.4.-.-" evidence="5"/>
<gene>
    <name evidence="5" type="ORF">RM533_12545</name>
</gene>
<dbReference type="PANTHER" id="PTHR43685">
    <property type="entry name" value="GLYCOSYLTRANSFERASE"/>
    <property type="match status" value="1"/>
</dbReference>
<keyword evidence="3 5" id="KW-0808">Transferase</keyword>
<protein>
    <submittedName>
        <fullName evidence="5">Glycosyltransferase family 2 protein</fullName>
        <ecNumber evidence="5">2.4.-.-</ecNumber>
    </submittedName>
</protein>
<evidence type="ECO:0000313" key="6">
    <source>
        <dbReference type="Proteomes" id="UP001259803"/>
    </source>
</evidence>
<evidence type="ECO:0000313" key="5">
    <source>
        <dbReference type="EMBL" id="MDT0576997.1"/>
    </source>
</evidence>
<comment type="caution">
    <text evidence="5">The sequence shown here is derived from an EMBL/GenBank/DDBJ whole genome shotgun (WGS) entry which is preliminary data.</text>
</comment>
<reference evidence="5 6" key="1">
    <citation type="submission" date="2023-09" db="EMBL/GenBank/DDBJ databases">
        <authorList>
            <person name="Rey-Velasco X."/>
        </authorList>
    </citation>
    <scope>NUCLEOTIDE SEQUENCE [LARGE SCALE GENOMIC DNA]</scope>
    <source>
        <strain evidence="5 6">F390</strain>
    </source>
</reference>
<dbReference type="InterPro" id="IPR029044">
    <property type="entry name" value="Nucleotide-diphossugar_trans"/>
</dbReference>
<dbReference type="Pfam" id="PF00535">
    <property type="entry name" value="Glycos_transf_2"/>
    <property type="match status" value="1"/>
</dbReference>
<evidence type="ECO:0000256" key="2">
    <source>
        <dbReference type="ARBA" id="ARBA00022676"/>
    </source>
</evidence>
<dbReference type="CDD" id="cd00761">
    <property type="entry name" value="Glyco_tranf_GTA_type"/>
    <property type="match status" value="1"/>
</dbReference>
<comment type="similarity">
    <text evidence="1">Belongs to the glycosyltransferase 2 family.</text>
</comment>
<dbReference type="InterPro" id="IPR001173">
    <property type="entry name" value="Glyco_trans_2-like"/>
</dbReference>
<dbReference type="InterPro" id="IPR050834">
    <property type="entry name" value="Glycosyltransf_2"/>
</dbReference>
<dbReference type="Gene3D" id="3.90.550.10">
    <property type="entry name" value="Spore Coat Polysaccharide Biosynthesis Protein SpsA, Chain A"/>
    <property type="match status" value="1"/>
</dbReference>
<dbReference type="SUPFAM" id="SSF53448">
    <property type="entry name" value="Nucleotide-diphospho-sugar transferases"/>
    <property type="match status" value="1"/>
</dbReference>
<keyword evidence="2 5" id="KW-0328">Glycosyltransferase</keyword>